<feature type="transmembrane region" description="Helical" evidence="5">
    <location>
        <begin position="156"/>
        <end position="175"/>
    </location>
</feature>
<organism evidence="6 7">
    <name type="scientific">Paractinoplanes durhamensis</name>
    <dbReference type="NCBI Taxonomy" id="113563"/>
    <lineage>
        <taxon>Bacteria</taxon>
        <taxon>Bacillati</taxon>
        <taxon>Actinomycetota</taxon>
        <taxon>Actinomycetes</taxon>
        <taxon>Micromonosporales</taxon>
        <taxon>Micromonosporaceae</taxon>
        <taxon>Paractinoplanes</taxon>
    </lineage>
</organism>
<evidence type="ECO:0000256" key="2">
    <source>
        <dbReference type="ARBA" id="ARBA00022692"/>
    </source>
</evidence>
<dbReference type="InterPro" id="IPR000537">
    <property type="entry name" value="UbiA_prenyltransferase"/>
</dbReference>
<evidence type="ECO:0000256" key="4">
    <source>
        <dbReference type="ARBA" id="ARBA00023136"/>
    </source>
</evidence>
<evidence type="ECO:0000256" key="1">
    <source>
        <dbReference type="ARBA" id="ARBA00004141"/>
    </source>
</evidence>
<feature type="transmembrane region" description="Helical" evidence="5">
    <location>
        <begin position="107"/>
        <end position="123"/>
    </location>
</feature>
<dbReference type="InterPro" id="IPR044878">
    <property type="entry name" value="UbiA_sf"/>
</dbReference>
<keyword evidence="7" id="KW-1185">Reference proteome</keyword>
<feature type="transmembrane region" description="Helical" evidence="5">
    <location>
        <begin position="130"/>
        <end position="150"/>
    </location>
</feature>
<accession>A0ABQ3Z7K4</accession>
<sequence>MNRALALIKASHPEPGGAVTVAMTLLAVGAGHRGWAIAGIFLAVGATQLSVGWVNDWLDAPRDRVAGRGDKPIAAGAISRRTVGVAGLIASLAVPVLALPFGPGPTLLLSVAAVFALLYDWPLKSTVFSVVPYLVAFGLLPAFVIVALPGHPAPPAWLVAAGALLGGGAHFANVLPDLDDDAATGIHGLPHRLGAAGSAAAAAFLLLSATLTLVFGPAGPPSWAGWSAAAAAVVVLPLGWYGMKRGTGRRTAMFRAVIVVALIDVLLLISSQASSRPTLTTGSPQADRVISTVVKKPELAWWCEWTGRRTSRISDR</sequence>
<evidence type="ECO:0000313" key="6">
    <source>
        <dbReference type="EMBL" id="GIE05814.1"/>
    </source>
</evidence>
<dbReference type="Pfam" id="PF01040">
    <property type="entry name" value="UbiA"/>
    <property type="match status" value="1"/>
</dbReference>
<dbReference type="RefSeq" id="WP_203733702.1">
    <property type="nucleotide sequence ID" value="NZ_BAAATX010000027.1"/>
</dbReference>
<dbReference type="CDD" id="cd13956">
    <property type="entry name" value="PT_UbiA"/>
    <property type="match status" value="1"/>
</dbReference>
<evidence type="ECO:0000256" key="5">
    <source>
        <dbReference type="SAM" id="Phobius"/>
    </source>
</evidence>
<feature type="transmembrane region" description="Helical" evidence="5">
    <location>
        <begin position="34"/>
        <end position="54"/>
    </location>
</feature>
<comment type="caution">
    <text evidence="6">The sequence shown here is derived from an EMBL/GenBank/DDBJ whole genome shotgun (WGS) entry which is preliminary data.</text>
</comment>
<proteinExistence type="predicted"/>
<dbReference type="InterPro" id="IPR027469">
    <property type="entry name" value="Cation_efflux_TMD_sf"/>
</dbReference>
<dbReference type="EMBL" id="BOML01000058">
    <property type="protein sequence ID" value="GIE05814.1"/>
    <property type="molecule type" value="Genomic_DNA"/>
</dbReference>
<evidence type="ECO:0000313" key="7">
    <source>
        <dbReference type="Proteomes" id="UP000637628"/>
    </source>
</evidence>
<feature type="transmembrane region" description="Helical" evidence="5">
    <location>
        <begin position="196"/>
        <end position="217"/>
    </location>
</feature>
<dbReference type="SUPFAM" id="SSF161111">
    <property type="entry name" value="Cation efflux protein transmembrane domain-like"/>
    <property type="match status" value="1"/>
</dbReference>
<evidence type="ECO:0000256" key="3">
    <source>
        <dbReference type="ARBA" id="ARBA00022989"/>
    </source>
</evidence>
<feature type="transmembrane region" description="Helical" evidence="5">
    <location>
        <begin position="223"/>
        <end position="241"/>
    </location>
</feature>
<name>A0ABQ3Z7K4_9ACTN</name>
<dbReference type="Gene3D" id="1.10.357.140">
    <property type="entry name" value="UbiA prenyltransferase"/>
    <property type="match status" value="1"/>
</dbReference>
<feature type="transmembrane region" description="Helical" evidence="5">
    <location>
        <begin position="253"/>
        <end position="271"/>
    </location>
</feature>
<keyword evidence="4 5" id="KW-0472">Membrane</keyword>
<dbReference type="Proteomes" id="UP000637628">
    <property type="component" value="Unassembled WGS sequence"/>
</dbReference>
<keyword evidence="3 5" id="KW-1133">Transmembrane helix</keyword>
<protein>
    <submittedName>
        <fullName evidence="6">Membrane protein</fullName>
    </submittedName>
</protein>
<reference evidence="6 7" key="1">
    <citation type="submission" date="2021-01" db="EMBL/GenBank/DDBJ databases">
        <title>Whole genome shotgun sequence of Actinoplanes durhamensis NBRC 14914.</title>
        <authorList>
            <person name="Komaki H."/>
            <person name="Tamura T."/>
        </authorList>
    </citation>
    <scope>NUCLEOTIDE SEQUENCE [LARGE SCALE GENOMIC DNA]</scope>
    <source>
        <strain evidence="6 7">NBRC 14914</strain>
    </source>
</reference>
<dbReference type="Gene3D" id="1.20.120.1780">
    <property type="entry name" value="UbiA prenyltransferase"/>
    <property type="match status" value="1"/>
</dbReference>
<keyword evidence="2 5" id="KW-0812">Transmembrane</keyword>
<comment type="subcellular location">
    <subcellularLocation>
        <location evidence="1">Membrane</location>
        <topology evidence="1">Multi-pass membrane protein</topology>
    </subcellularLocation>
</comment>
<gene>
    <name evidence="6" type="ORF">Adu01nite_71640</name>
</gene>